<evidence type="ECO:0000313" key="2">
    <source>
        <dbReference type="Proteomes" id="UP001151532"/>
    </source>
</evidence>
<keyword evidence="2" id="KW-1185">Reference proteome</keyword>
<proteinExistence type="predicted"/>
<dbReference type="EMBL" id="JAPFFK010000007">
    <property type="protein sequence ID" value="KAJ6755884.1"/>
    <property type="molecule type" value="Genomic_DNA"/>
</dbReference>
<organism evidence="1 2">
    <name type="scientific">Salix purpurea</name>
    <name type="common">Purple osier willow</name>
    <dbReference type="NCBI Taxonomy" id="77065"/>
    <lineage>
        <taxon>Eukaryota</taxon>
        <taxon>Viridiplantae</taxon>
        <taxon>Streptophyta</taxon>
        <taxon>Embryophyta</taxon>
        <taxon>Tracheophyta</taxon>
        <taxon>Spermatophyta</taxon>
        <taxon>Magnoliopsida</taxon>
        <taxon>eudicotyledons</taxon>
        <taxon>Gunneridae</taxon>
        <taxon>Pentapetalae</taxon>
        <taxon>rosids</taxon>
        <taxon>fabids</taxon>
        <taxon>Malpighiales</taxon>
        <taxon>Salicaceae</taxon>
        <taxon>Saliceae</taxon>
        <taxon>Salix</taxon>
    </lineage>
</organism>
<reference evidence="1" key="2">
    <citation type="journal article" date="2023" name="Int. J. Mol. Sci.">
        <title>De Novo Assembly and Annotation of 11 Diverse Shrub Willow (Salix) Genomes Reveals Novel Gene Organization in Sex-Linked Regions.</title>
        <authorList>
            <person name="Hyden B."/>
            <person name="Feng K."/>
            <person name="Yates T.B."/>
            <person name="Jawdy S."/>
            <person name="Cereghino C."/>
            <person name="Smart L.B."/>
            <person name="Muchero W."/>
        </authorList>
    </citation>
    <scope>NUCLEOTIDE SEQUENCE</scope>
    <source>
        <tissue evidence="1">Shoot tip</tissue>
    </source>
</reference>
<accession>A0A9Q0VVS6</accession>
<gene>
    <name evidence="1" type="ORF">OIU79_028319</name>
</gene>
<sequence>MELIIFQRAWFGWLRMGHAVFSL</sequence>
<dbReference type="Proteomes" id="UP001151532">
    <property type="component" value="Chromosome 16"/>
</dbReference>
<name>A0A9Q0VVS6_SALPP</name>
<reference evidence="1" key="1">
    <citation type="submission" date="2022-11" db="EMBL/GenBank/DDBJ databases">
        <authorList>
            <person name="Hyden B.L."/>
            <person name="Feng K."/>
            <person name="Yates T."/>
            <person name="Jawdy S."/>
            <person name="Smart L.B."/>
            <person name="Muchero W."/>
        </authorList>
    </citation>
    <scope>NUCLEOTIDE SEQUENCE</scope>
    <source>
        <tissue evidence="1">Shoot tip</tissue>
    </source>
</reference>
<comment type="caution">
    <text evidence="1">The sequence shown here is derived from an EMBL/GenBank/DDBJ whole genome shotgun (WGS) entry which is preliminary data.</text>
</comment>
<evidence type="ECO:0000313" key="1">
    <source>
        <dbReference type="EMBL" id="KAJ6755884.1"/>
    </source>
</evidence>
<dbReference type="AlphaFoldDB" id="A0A9Q0VVS6"/>
<protein>
    <submittedName>
        <fullName evidence="1">Uncharacterized protein</fullName>
    </submittedName>
</protein>